<proteinExistence type="predicted"/>
<evidence type="ECO:0000313" key="3">
    <source>
        <dbReference type="Proteomes" id="UP000756346"/>
    </source>
</evidence>
<keyword evidence="3" id="KW-1185">Reference proteome</keyword>
<feature type="region of interest" description="Disordered" evidence="1">
    <location>
        <begin position="1"/>
        <end position="23"/>
    </location>
</feature>
<dbReference type="RefSeq" id="XP_046004447.1">
    <property type="nucleotide sequence ID" value="XM_046157549.1"/>
</dbReference>
<evidence type="ECO:0000313" key="2">
    <source>
        <dbReference type="EMBL" id="KAH7012071.1"/>
    </source>
</evidence>
<reference evidence="2" key="1">
    <citation type="journal article" date="2021" name="Nat. Commun.">
        <title>Genetic determinants of endophytism in the Arabidopsis root mycobiome.</title>
        <authorList>
            <person name="Mesny F."/>
            <person name="Miyauchi S."/>
            <person name="Thiergart T."/>
            <person name="Pickel B."/>
            <person name="Atanasova L."/>
            <person name="Karlsson M."/>
            <person name="Huettel B."/>
            <person name="Barry K.W."/>
            <person name="Haridas S."/>
            <person name="Chen C."/>
            <person name="Bauer D."/>
            <person name="Andreopoulos W."/>
            <person name="Pangilinan J."/>
            <person name="LaButti K."/>
            <person name="Riley R."/>
            <person name="Lipzen A."/>
            <person name="Clum A."/>
            <person name="Drula E."/>
            <person name="Henrissat B."/>
            <person name="Kohler A."/>
            <person name="Grigoriev I.V."/>
            <person name="Martin F.M."/>
            <person name="Hacquard S."/>
        </authorList>
    </citation>
    <scope>NUCLEOTIDE SEQUENCE</scope>
    <source>
        <strain evidence="2">MPI-CAGE-CH-0230</strain>
    </source>
</reference>
<gene>
    <name evidence="2" type="ORF">B0I36DRAFT_356169</name>
</gene>
<comment type="caution">
    <text evidence="2">The sequence shown here is derived from an EMBL/GenBank/DDBJ whole genome shotgun (WGS) entry which is preliminary data.</text>
</comment>
<dbReference type="EMBL" id="JAGTJQ010000015">
    <property type="protein sequence ID" value="KAH7012071.1"/>
    <property type="molecule type" value="Genomic_DNA"/>
</dbReference>
<feature type="region of interest" description="Disordered" evidence="1">
    <location>
        <begin position="46"/>
        <end position="77"/>
    </location>
</feature>
<dbReference type="AlphaFoldDB" id="A0A9P8XQQ9"/>
<evidence type="ECO:0000256" key="1">
    <source>
        <dbReference type="SAM" id="MobiDB-lite"/>
    </source>
</evidence>
<dbReference type="Proteomes" id="UP000756346">
    <property type="component" value="Unassembled WGS sequence"/>
</dbReference>
<name>A0A9P8XQQ9_9PEZI</name>
<sequence length="167" mass="18168">MHTAEKSSAHGRPVASRHAQATQSDAVTSLPYLNMHNAHSDNCNISWPRGLGTSKGRQHGDYRSPKATPRSGHKSTLLGALRGADQLDELICPHRPKPRPYGALAGVALSRDKSMRVSHRKPADPDCRPQHNTTFGLLPAAYPLVEPCDSMANGPHSWWTTPPAWSS</sequence>
<protein>
    <submittedName>
        <fullName evidence="2">Uncharacterized protein</fullName>
    </submittedName>
</protein>
<accession>A0A9P8XQQ9</accession>
<dbReference type="GeneID" id="70187095"/>
<organism evidence="2 3">
    <name type="scientific">Microdochium trichocladiopsis</name>
    <dbReference type="NCBI Taxonomy" id="1682393"/>
    <lineage>
        <taxon>Eukaryota</taxon>
        <taxon>Fungi</taxon>
        <taxon>Dikarya</taxon>
        <taxon>Ascomycota</taxon>
        <taxon>Pezizomycotina</taxon>
        <taxon>Sordariomycetes</taxon>
        <taxon>Xylariomycetidae</taxon>
        <taxon>Xylariales</taxon>
        <taxon>Microdochiaceae</taxon>
        <taxon>Microdochium</taxon>
    </lineage>
</organism>